<evidence type="ECO:0000256" key="8">
    <source>
        <dbReference type="ARBA" id="ARBA00047899"/>
    </source>
</evidence>
<evidence type="ECO:0000256" key="5">
    <source>
        <dbReference type="ARBA" id="ARBA00022741"/>
    </source>
</evidence>
<evidence type="ECO:0000256" key="2">
    <source>
        <dbReference type="ARBA" id="ARBA00012513"/>
    </source>
</evidence>
<dbReference type="GO" id="GO:0005737">
    <property type="term" value="C:cytoplasm"/>
    <property type="evidence" value="ECO:0007669"/>
    <property type="project" value="TreeGrafter"/>
</dbReference>
<dbReference type="CDD" id="cd06609">
    <property type="entry name" value="STKc_MST3_like"/>
    <property type="match status" value="1"/>
</dbReference>
<evidence type="ECO:0000256" key="1">
    <source>
        <dbReference type="ARBA" id="ARBA00008874"/>
    </source>
</evidence>
<dbReference type="PROSITE" id="PS00107">
    <property type="entry name" value="PROTEIN_KINASE_ATP"/>
    <property type="match status" value="1"/>
</dbReference>
<evidence type="ECO:0000256" key="9">
    <source>
        <dbReference type="ARBA" id="ARBA00048679"/>
    </source>
</evidence>
<dbReference type="EMBL" id="KV454014">
    <property type="protein sequence ID" value="ODV95154.1"/>
    <property type="molecule type" value="Genomic_DNA"/>
</dbReference>
<evidence type="ECO:0000256" key="7">
    <source>
        <dbReference type="ARBA" id="ARBA00022840"/>
    </source>
</evidence>
<dbReference type="Gene3D" id="1.10.510.10">
    <property type="entry name" value="Transferase(Phosphotransferase) domain 1"/>
    <property type="match status" value="1"/>
</dbReference>
<dbReference type="InterPro" id="IPR000719">
    <property type="entry name" value="Prot_kinase_dom"/>
</dbReference>
<dbReference type="FunFam" id="1.10.510.10:FF:000499">
    <property type="entry name" value="Serine/threonine-protein kinase KIC1"/>
    <property type="match status" value="1"/>
</dbReference>
<dbReference type="PANTHER" id="PTHR48012">
    <property type="entry name" value="STERILE20-LIKE KINASE, ISOFORM B-RELATED"/>
    <property type="match status" value="1"/>
</dbReference>
<keyword evidence="7 10" id="KW-0067">ATP-binding</keyword>
<dbReference type="PROSITE" id="PS50011">
    <property type="entry name" value="PROTEIN_KINASE_DOM"/>
    <property type="match status" value="1"/>
</dbReference>
<comment type="catalytic activity">
    <reaction evidence="9">
        <text>L-seryl-[protein] + ATP = O-phospho-L-seryl-[protein] + ADP + H(+)</text>
        <dbReference type="Rhea" id="RHEA:17989"/>
        <dbReference type="Rhea" id="RHEA-COMP:9863"/>
        <dbReference type="Rhea" id="RHEA-COMP:11604"/>
        <dbReference type="ChEBI" id="CHEBI:15378"/>
        <dbReference type="ChEBI" id="CHEBI:29999"/>
        <dbReference type="ChEBI" id="CHEBI:30616"/>
        <dbReference type="ChEBI" id="CHEBI:83421"/>
        <dbReference type="ChEBI" id="CHEBI:456216"/>
        <dbReference type="EC" id="2.7.11.1"/>
    </reaction>
</comment>
<dbReference type="PRINTS" id="PR00109">
    <property type="entry name" value="TYRKINASE"/>
</dbReference>
<proteinExistence type="inferred from homology"/>
<evidence type="ECO:0000313" key="14">
    <source>
        <dbReference type="Proteomes" id="UP000094236"/>
    </source>
</evidence>
<dbReference type="SMART" id="SM00220">
    <property type="entry name" value="S_TKc"/>
    <property type="match status" value="1"/>
</dbReference>
<evidence type="ECO:0000256" key="3">
    <source>
        <dbReference type="ARBA" id="ARBA00022527"/>
    </source>
</evidence>
<keyword evidence="6" id="KW-0418">Kinase</keyword>
<feature type="binding site" evidence="10">
    <location>
        <position position="38"/>
    </location>
    <ligand>
        <name>ATP</name>
        <dbReference type="ChEBI" id="CHEBI:30616"/>
    </ligand>
</feature>
<dbReference type="InterPro" id="IPR011009">
    <property type="entry name" value="Kinase-like_dom_sf"/>
</dbReference>
<dbReference type="PANTHER" id="PTHR48012:SF10">
    <property type="entry name" value="FI20177P1"/>
    <property type="match status" value="1"/>
</dbReference>
<keyword evidence="4" id="KW-0808">Transferase</keyword>
<comment type="similarity">
    <text evidence="1">Belongs to the protein kinase superfamily. STE Ser/Thr protein kinase family. STE20 subfamily.</text>
</comment>
<dbReference type="GO" id="GO:0005524">
    <property type="term" value="F:ATP binding"/>
    <property type="evidence" value="ECO:0007669"/>
    <property type="project" value="UniProtKB-UniRule"/>
</dbReference>
<organism evidence="13 14">
    <name type="scientific">Pachysolen tannophilus NRRL Y-2460</name>
    <dbReference type="NCBI Taxonomy" id="669874"/>
    <lineage>
        <taxon>Eukaryota</taxon>
        <taxon>Fungi</taxon>
        <taxon>Dikarya</taxon>
        <taxon>Ascomycota</taxon>
        <taxon>Saccharomycotina</taxon>
        <taxon>Pichiomycetes</taxon>
        <taxon>Pachysolenaceae</taxon>
        <taxon>Pachysolen</taxon>
    </lineage>
</organism>
<keyword evidence="14" id="KW-1185">Reference proteome</keyword>
<evidence type="ECO:0000256" key="4">
    <source>
        <dbReference type="ARBA" id="ARBA00022679"/>
    </source>
</evidence>
<name>A0A1E4TTV5_PACTA</name>
<sequence length="466" mass="53040">MNVDPVELFEIDKCIGRGNFGDVYKAVDRASSTIVAVKVINLEESEEDVDILIQEILFLSQLRSPYITTYYSTYIKDVSLWIIMEYCGGGSCADLLRCYKCLHEDIVAFIIRDVLRGLDYLHSQRKIHRDIKAANILLTNSGQVKIADFGVSGQITNTQLKKHTFVGTPFWMAPEVITRKTGYNEKADIWSLGITTIELINGTPPYSEYPPMEILFKIPKSAPPILVGSEYNEVLKKFVKECLRRNPADRPSAKTLLQHEFLSVEIGNMPLISLIKHKNKWIMRNKFGTRKPRFPLNYNEGIMNNNTPVDWNFSTTRTKDLPIAQSTILENKKKSKNEIGECPEFGIVSRTGKVSAISSSPLVCSDSPRENPSPKSTENISEENSSDLKSSSASIYLPKDINYPNDIISYAFGKIFYRAKKKETKQAVYNLRKIIYDFERQQPGLCEALSEEIFLRMKASKERELR</sequence>
<dbReference type="AlphaFoldDB" id="A0A1E4TTV5"/>
<dbReference type="InterPro" id="IPR017441">
    <property type="entry name" value="Protein_kinase_ATP_BS"/>
</dbReference>
<keyword evidence="5 10" id="KW-0547">Nucleotide-binding</keyword>
<protein>
    <recommendedName>
        <fullName evidence="2">non-specific serine/threonine protein kinase</fullName>
        <ecNumber evidence="2">2.7.11.1</ecNumber>
    </recommendedName>
</protein>
<evidence type="ECO:0000256" key="6">
    <source>
        <dbReference type="ARBA" id="ARBA00022777"/>
    </source>
</evidence>
<evidence type="ECO:0000313" key="13">
    <source>
        <dbReference type="EMBL" id="ODV95154.1"/>
    </source>
</evidence>
<reference evidence="14" key="1">
    <citation type="submission" date="2016-05" db="EMBL/GenBank/DDBJ databases">
        <title>Comparative genomics of biotechnologically important yeasts.</title>
        <authorList>
            <consortium name="DOE Joint Genome Institute"/>
            <person name="Riley R."/>
            <person name="Haridas S."/>
            <person name="Wolfe K.H."/>
            <person name="Lopes M.R."/>
            <person name="Hittinger C.T."/>
            <person name="Goker M."/>
            <person name="Salamov A."/>
            <person name="Wisecaver J."/>
            <person name="Long T.M."/>
            <person name="Aerts A.L."/>
            <person name="Barry K."/>
            <person name="Choi C."/>
            <person name="Clum A."/>
            <person name="Coughlan A.Y."/>
            <person name="Deshpande S."/>
            <person name="Douglass A.P."/>
            <person name="Hanson S.J."/>
            <person name="Klenk H.-P."/>
            <person name="Labutti K."/>
            <person name="Lapidus A."/>
            <person name="Lindquist E."/>
            <person name="Lipzen A."/>
            <person name="Meier-Kolthoff J.P."/>
            <person name="Ohm R.A."/>
            <person name="Otillar R.P."/>
            <person name="Pangilinan J."/>
            <person name="Peng Y."/>
            <person name="Rokas A."/>
            <person name="Rosa C.A."/>
            <person name="Scheuner C."/>
            <person name="Sibirny A.A."/>
            <person name="Slot J.C."/>
            <person name="Stielow J.B."/>
            <person name="Sun H."/>
            <person name="Kurtzman C.P."/>
            <person name="Blackwell M."/>
            <person name="Grigoriev I.V."/>
            <person name="Jeffries T.W."/>
        </authorList>
    </citation>
    <scope>NUCLEOTIDE SEQUENCE [LARGE SCALE GENOMIC DNA]</scope>
    <source>
        <strain evidence="14">NRRL Y-2460</strain>
    </source>
</reference>
<dbReference type="STRING" id="669874.A0A1E4TTV5"/>
<feature type="domain" description="Protein kinase" evidence="12">
    <location>
        <begin position="9"/>
        <end position="262"/>
    </location>
</feature>
<dbReference type="InterPro" id="IPR001245">
    <property type="entry name" value="Ser-Thr/Tyr_kinase_cat_dom"/>
</dbReference>
<dbReference type="Pfam" id="PF00069">
    <property type="entry name" value="Pkinase"/>
    <property type="match status" value="1"/>
</dbReference>
<dbReference type="OrthoDB" id="248923at2759"/>
<evidence type="ECO:0000256" key="10">
    <source>
        <dbReference type="PROSITE-ProRule" id="PRU10141"/>
    </source>
</evidence>
<dbReference type="InterPro" id="IPR050629">
    <property type="entry name" value="STE20/SPS1-PAK"/>
</dbReference>
<feature type="region of interest" description="Disordered" evidence="11">
    <location>
        <begin position="359"/>
        <end position="386"/>
    </location>
</feature>
<gene>
    <name evidence="13" type="ORF">PACTADRAFT_68182</name>
</gene>
<evidence type="ECO:0000256" key="11">
    <source>
        <dbReference type="SAM" id="MobiDB-lite"/>
    </source>
</evidence>
<comment type="catalytic activity">
    <reaction evidence="8">
        <text>L-threonyl-[protein] + ATP = O-phospho-L-threonyl-[protein] + ADP + H(+)</text>
        <dbReference type="Rhea" id="RHEA:46608"/>
        <dbReference type="Rhea" id="RHEA-COMP:11060"/>
        <dbReference type="Rhea" id="RHEA-COMP:11605"/>
        <dbReference type="ChEBI" id="CHEBI:15378"/>
        <dbReference type="ChEBI" id="CHEBI:30013"/>
        <dbReference type="ChEBI" id="CHEBI:30616"/>
        <dbReference type="ChEBI" id="CHEBI:61977"/>
        <dbReference type="ChEBI" id="CHEBI:456216"/>
        <dbReference type="EC" id="2.7.11.1"/>
    </reaction>
</comment>
<keyword evidence="3" id="KW-0723">Serine/threonine-protein kinase</keyword>
<dbReference type="GO" id="GO:0030447">
    <property type="term" value="P:filamentous growth"/>
    <property type="evidence" value="ECO:0007669"/>
    <property type="project" value="UniProtKB-ARBA"/>
</dbReference>
<evidence type="ECO:0000259" key="12">
    <source>
        <dbReference type="PROSITE" id="PS50011"/>
    </source>
</evidence>
<dbReference type="Proteomes" id="UP000094236">
    <property type="component" value="Unassembled WGS sequence"/>
</dbReference>
<dbReference type="GO" id="GO:0004674">
    <property type="term" value="F:protein serine/threonine kinase activity"/>
    <property type="evidence" value="ECO:0007669"/>
    <property type="project" value="UniProtKB-KW"/>
</dbReference>
<accession>A0A1E4TTV5</accession>
<dbReference type="SUPFAM" id="SSF56112">
    <property type="entry name" value="Protein kinase-like (PK-like)"/>
    <property type="match status" value="1"/>
</dbReference>
<dbReference type="EC" id="2.7.11.1" evidence="2"/>